<evidence type="ECO:0000256" key="1">
    <source>
        <dbReference type="SAM" id="Phobius"/>
    </source>
</evidence>
<keyword evidence="1" id="KW-1133">Transmembrane helix</keyword>
<dbReference type="AlphaFoldDB" id="E3MH75"/>
<dbReference type="HOGENOM" id="CLU_056063_2_0_1"/>
<feature type="transmembrane region" description="Helical" evidence="1">
    <location>
        <begin position="92"/>
        <end position="110"/>
    </location>
</feature>
<name>E3MH75_CAERE</name>
<sequence length="319" mass="37421">MDNISSTSNITNKWDFKTFNYLGPFLYVYIFLLFFIFPFYIRIYNMNKERDKVSVVFPIINHFYFAIKIVYIQMCLFTFLIAMILILAGTPLLTLPFIAFFGVIIFTWSVITRVNQLLLSILAIQRFLIYFSPRTEKYVRISENQLNIILVFAYFIFAMEFTLRFILNENNTLRMNIFNLTFNILLYASAILYIPISVSMRKFNYLPAAQVNKPQRYVFWQLLTLVIVKMTFTIVCTIMERDLEKIIVECYRMDVVSIPLIIQLSYLGCNHRTMLLLLSSMKSKSFLKLIFCPCLRDSRVGTVTEETAIATSGTGQPLY</sequence>
<feature type="transmembrane region" description="Helical" evidence="1">
    <location>
        <begin position="145"/>
        <end position="166"/>
    </location>
</feature>
<dbReference type="FunCoup" id="E3MH75">
    <property type="interactions" value="2"/>
</dbReference>
<dbReference type="OMA" id="VCTIMER"/>
<protein>
    <recommendedName>
        <fullName evidence="4">Serpentine Receptor, class Z</fullName>
    </recommendedName>
</protein>
<dbReference type="Proteomes" id="UP000008281">
    <property type="component" value="Unassembled WGS sequence"/>
</dbReference>
<dbReference type="OrthoDB" id="5875403at2759"/>
<keyword evidence="1" id="KW-0812">Transmembrane</keyword>
<dbReference type="Pfam" id="PF10325">
    <property type="entry name" value="7TM_GPCR_Srz"/>
    <property type="match status" value="1"/>
</dbReference>
<organism evidence="3">
    <name type="scientific">Caenorhabditis remanei</name>
    <name type="common">Caenorhabditis vulgaris</name>
    <dbReference type="NCBI Taxonomy" id="31234"/>
    <lineage>
        <taxon>Eukaryota</taxon>
        <taxon>Metazoa</taxon>
        <taxon>Ecdysozoa</taxon>
        <taxon>Nematoda</taxon>
        <taxon>Chromadorea</taxon>
        <taxon>Rhabditida</taxon>
        <taxon>Rhabditina</taxon>
        <taxon>Rhabditomorpha</taxon>
        <taxon>Rhabditoidea</taxon>
        <taxon>Rhabditidae</taxon>
        <taxon>Peloderinae</taxon>
        <taxon>Caenorhabditis</taxon>
    </lineage>
</organism>
<dbReference type="PANTHER" id="PTHR31720">
    <property type="entry name" value="SERPENTINE RECEPTOR, CLASS Z-RELATED"/>
    <property type="match status" value="1"/>
</dbReference>
<feature type="transmembrane region" description="Helical" evidence="1">
    <location>
        <begin position="218"/>
        <end position="239"/>
    </location>
</feature>
<proteinExistence type="predicted"/>
<evidence type="ECO:0000313" key="2">
    <source>
        <dbReference type="EMBL" id="EFP01793.1"/>
    </source>
</evidence>
<evidence type="ECO:0008006" key="4">
    <source>
        <dbReference type="Google" id="ProtNLM"/>
    </source>
</evidence>
<dbReference type="InParanoid" id="E3MH75"/>
<gene>
    <name evidence="2" type="ORF">CRE_23528</name>
</gene>
<accession>E3MH75</accession>
<feature type="transmembrane region" description="Helical" evidence="1">
    <location>
        <begin position="62"/>
        <end position="86"/>
    </location>
</feature>
<dbReference type="PANTHER" id="PTHR31720:SF3">
    <property type="entry name" value="SERPENTINE RECEPTOR, CLASS Z-RELATED"/>
    <property type="match status" value="1"/>
</dbReference>
<dbReference type="EMBL" id="DS268444">
    <property type="protein sequence ID" value="EFP01793.1"/>
    <property type="molecule type" value="Genomic_DNA"/>
</dbReference>
<keyword evidence="1" id="KW-0472">Membrane</keyword>
<feature type="transmembrane region" description="Helical" evidence="1">
    <location>
        <begin position="21"/>
        <end position="41"/>
    </location>
</feature>
<dbReference type="eggNOG" id="ENOG502TJXZ">
    <property type="taxonomic scope" value="Eukaryota"/>
</dbReference>
<reference evidence="2" key="1">
    <citation type="submission" date="2007-07" db="EMBL/GenBank/DDBJ databases">
        <title>PCAP assembly of the Caenorhabditis remanei genome.</title>
        <authorList>
            <consortium name="The Caenorhabditis remanei Sequencing Consortium"/>
            <person name="Wilson R.K."/>
        </authorList>
    </citation>
    <scope>NUCLEOTIDE SEQUENCE [LARGE SCALE GENOMIC DNA]</scope>
    <source>
        <strain evidence="2">PB4641</strain>
    </source>
</reference>
<evidence type="ECO:0000313" key="3">
    <source>
        <dbReference type="Proteomes" id="UP000008281"/>
    </source>
</evidence>
<feature type="transmembrane region" description="Helical" evidence="1">
    <location>
        <begin position="178"/>
        <end position="198"/>
    </location>
</feature>
<keyword evidence="3" id="KW-1185">Reference proteome</keyword>
<dbReference type="InterPro" id="IPR018817">
    <property type="entry name" value="7TM_GPCR_serpentine_rcpt_Srz"/>
</dbReference>